<accession>A0A5N6KS01</accession>
<feature type="compositionally biased region" description="Basic and acidic residues" evidence="1">
    <location>
        <begin position="170"/>
        <end position="179"/>
    </location>
</feature>
<gene>
    <name evidence="2" type="ORF">FH972_022230</name>
</gene>
<dbReference type="EMBL" id="VIBQ01000010">
    <property type="protein sequence ID" value="KAB8339297.1"/>
    <property type="molecule type" value="Genomic_DNA"/>
</dbReference>
<feature type="region of interest" description="Disordered" evidence="1">
    <location>
        <begin position="155"/>
        <end position="182"/>
    </location>
</feature>
<name>A0A5N6KS01_9ROSI</name>
<keyword evidence="3" id="KW-1185">Reference proteome</keyword>
<evidence type="ECO:0000313" key="2">
    <source>
        <dbReference type="EMBL" id="KAB8339297.1"/>
    </source>
</evidence>
<dbReference type="OrthoDB" id="5413281at2759"/>
<organism evidence="2 3">
    <name type="scientific">Carpinus fangiana</name>
    <dbReference type="NCBI Taxonomy" id="176857"/>
    <lineage>
        <taxon>Eukaryota</taxon>
        <taxon>Viridiplantae</taxon>
        <taxon>Streptophyta</taxon>
        <taxon>Embryophyta</taxon>
        <taxon>Tracheophyta</taxon>
        <taxon>Spermatophyta</taxon>
        <taxon>Magnoliopsida</taxon>
        <taxon>eudicotyledons</taxon>
        <taxon>Gunneridae</taxon>
        <taxon>Pentapetalae</taxon>
        <taxon>rosids</taxon>
        <taxon>fabids</taxon>
        <taxon>Fagales</taxon>
        <taxon>Betulaceae</taxon>
        <taxon>Carpinus</taxon>
    </lineage>
</organism>
<sequence>MSNQSSTLPTPSALLTSIIASLAATIPTQHPANTAALHPRPLPLASKDLLLTLHVCFPHHLLDALDLLDRSLVTRLVVRNAPARRVEYHVRSARVSARDWRATHLGRSRDGGSVVEGDEDAGKESYHVRLGAWHCTCPGFAYAAFAAPAVLDGVGGEDEEGDRGKSRRHNAGEGKDRMGQVRGLGGMSTSDGVPPMCKHLLACVLAEGCQGMFDGEDGQRGVRTVEVSEFEAAGWAAGGWFA</sequence>
<dbReference type="Proteomes" id="UP000327013">
    <property type="component" value="Unassembled WGS sequence"/>
</dbReference>
<evidence type="ECO:0008006" key="4">
    <source>
        <dbReference type="Google" id="ProtNLM"/>
    </source>
</evidence>
<comment type="caution">
    <text evidence="2">The sequence shown here is derived from an EMBL/GenBank/DDBJ whole genome shotgun (WGS) entry which is preliminary data.</text>
</comment>
<evidence type="ECO:0000256" key="1">
    <source>
        <dbReference type="SAM" id="MobiDB-lite"/>
    </source>
</evidence>
<evidence type="ECO:0000313" key="3">
    <source>
        <dbReference type="Proteomes" id="UP000327013"/>
    </source>
</evidence>
<reference evidence="2 3" key="1">
    <citation type="submission" date="2019-06" db="EMBL/GenBank/DDBJ databases">
        <title>A chromosomal-level reference genome of Carpinus fangiana (Coryloideae, Betulaceae).</title>
        <authorList>
            <person name="Yang X."/>
            <person name="Wang Z."/>
            <person name="Zhang L."/>
            <person name="Hao G."/>
            <person name="Liu J."/>
            <person name="Yang Y."/>
        </authorList>
    </citation>
    <scope>NUCLEOTIDE SEQUENCE [LARGE SCALE GENOMIC DNA]</scope>
    <source>
        <strain evidence="2">Cfa_2016G</strain>
        <tissue evidence="2">Leaf</tissue>
    </source>
</reference>
<dbReference type="AlphaFoldDB" id="A0A5N6KS01"/>
<protein>
    <recommendedName>
        <fullName evidence="4">SWIM-type domain-containing protein</fullName>
    </recommendedName>
</protein>
<proteinExistence type="predicted"/>